<keyword evidence="3" id="KW-1185">Reference proteome</keyword>
<reference evidence="2" key="1">
    <citation type="journal article" date="2021" name="Front. Microbiol.">
        <title>Comprehensive Comparative Genomics and Phenotyping of Methylobacterium Species.</title>
        <authorList>
            <person name="Alessa O."/>
            <person name="Ogura Y."/>
            <person name="Fujitani Y."/>
            <person name="Takami H."/>
            <person name="Hayashi T."/>
            <person name="Sahin N."/>
            <person name="Tani A."/>
        </authorList>
    </citation>
    <scope>NUCLEOTIDE SEQUENCE</scope>
    <source>
        <strain evidence="2">DSM 23632</strain>
    </source>
</reference>
<evidence type="ECO:0000313" key="2">
    <source>
        <dbReference type="EMBL" id="GJE59992.1"/>
    </source>
</evidence>
<reference evidence="2" key="2">
    <citation type="submission" date="2021-08" db="EMBL/GenBank/DDBJ databases">
        <authorList>
            <person name="Tani A."/>
            <person name="Ola A."/>
            <person name="Ogura Y."/>
            <person name="Katsura K."/>
            <person name="Hayashi T."/>
        </authorList>
    </citation>
    <scope>NUCLEOTIDE SEQUENCE</scope>
    <source>
        <strain evidence="2">DSM 23632</strain>
    </source>
</reference>
<protein>
    <submittedName>
        <fullName evidence="2">Uncharacterized protein</fullName>
    </submittedName>
</protein>
<accession>A0ABQ4U0X9</accession>
<dbReference type="EMBL" id="BPRB01000108">
    <property type="protein sequence ID" value="GJE59992.1"/>
    <property type="molecule type" value="Genomic_DNA"/>
</dbReference>
<organism evidence="2 3">
    <name type="scientific">Methylobacterium trifolii</name>
    <dbReference type="NCBI Taxonomy" id="1003092"/>
    <lineage>
        <taxon>Bacteria</taxon>
        <taxon>Pseudomonadati</taxon>
        <taxon>Pseudomonadota</taxon>
        <taxon>Alphaproteobacteria</taxon>
        <taxon>Hyphomicrobiales</taxon>
        <taxon>Methylobacteriaceae</taxon>
        <taxon>Methylobacterium</taxon>
    </lineage>
</organism>
<evidence type="ECO:0000256" key="1">
    <source>
        <dbReference type="SAM" id="MobiDB-lite"/>
    </source>
</evidence>
<feature type="compositionally biased region" description="Polar residues" evidence="1">
    <location>
        <begin position="109"/>
        <end position="126"/>
    </location>
</feature>
<dbReference type="Proteomes" id="UP001055057">
    <property type="component" value="Unassembled WGS sequence"/>
</dbReference>
<proteinExistence type="predicted"/>
<sequence length="136" mass="14716">MNGILIGSEPAAMIAWSKPITVFLPSCSTSTWFGLTKRPVPRTTVTLRCLASPTRPPVRRLTTPSFQSRSLSMSICGAVKLMPWEAMAWVSSMTFAACSRAFDGMQPTLRQTPPSVAQRSTSTTLLPRSAARKAAV</sequence>
<gene>
    <name evidence="2" type="ORF">MPOCJGCO_2101</name>
</gene>
<feature type="region of interest" description="Disordered" evidence="1">
    <location>
        <begin position="109"/>
        <end position="136"/>
    </location>
</feature>
<name>A0ABQ4U0X9_9HYPH</name>
<comment type="caution">
    <text evidence="2">The sequence shown here is derived from an EMBL/GenBank/DDBJ whole genome shotgun (WGS) entry which is preliminary data.</text>
</comment>
<evidence type="ECO:0000313" key="3">
    <source>
        <dbReference type="Proteomes" id="UP001055057"/>
    </source>
</evidence>